<keyword evidence="3" id="KW-0812">Transmembrane</keyword>
<evidence type="ECO:0000313" key="6">
    <source>
        <dbReference type="EMBL" id="GAA3716677.1"/>
    </source>
</evidence>
<dbReference type="InterPro" id="IPR000620">
    <property type="entry name" value="EamA_dom"/>
</dbReference>
<dbReference type="PANTHER" id="PTHR22911">
    <property type="entry name" value="ACYL-MALONYL CONDENSING ENZYME-RELATED"/>
    <property type="match status" value="1"/>
</dbReference>
<feature type="transmembrane region" description="Helical" evidence="3">
    <location>
        <begin position="264"/>
        <end position="282"/>
    </location>
</feature>
<evidence type="ECO:0000256" key="1">
    <source>
        <dbReference type="ARBA" id="ARBA00004127"/>
    </source>
</evidence>
<dbReference type="PANTHER" id="PTHR22911:SF76">
    <property type="entry name" value="EAMA DOMAIN-CONTAINING PROTEIN"/>
    <property type="match status" value="1"/>
</dbReference>
<feature type="transmembrane region" description="Helical" evidence="3">
    <location>
        <begin position="90"/>
        <end position="112"/>
    </location>
</feature>
<feature type="domain" description="EamA" evidence="5">
    <location>
        <begin position="148"/>
        <end position="281"/>
    </location>
</feature>
<feature type="transmembrane region" description="Helical" evidence="3">
    <location>
        <begin position="145"/>
        <end position="166"/>
    </location>
</feature>
<feature type="domain" description="EamA" evidence="5">
    <location>
        <begin position="6"/>
        <end position="135"/>
    </location>
</feature>
<comment type="similarity">
    <text evidence="2">Belongs to the EamA transporter family.</text>
</comment>
<dbReference type="SUPFAM" id="SSF103481">
    <property type="entry name" value="Multidrug resistance efflux transporter EmrE"/>
    <property type="match status" value="2"/>
</dbReference>
<keyword evidence="3" id="KW-1133">Transmembrane helix</keyword>
<evidence type="ECO:0000313" key="7">
    <source>
        <dbReference type="Proteomes" id="UP001500920"/>
    </source>
</evidence>
<feature type="transmembrane region" description="Helical" evidence="3">
    <location>
        <begin position="238"/>
        <end position="258"/>
    </location>
</feature>
<evidence type="ECO:0000256" key="4">
    <source>
        <dbReference type="SAM" id="SignalP"/>
    </source>
</evidence>
<reference evidence="7" key="1">
    <citation type="journal article" date="2019" name="Int. J. Syst. Evol. Microbiol.">
        <title>The Global Catalogue of Microorganisms (GCM) 10K type strain sequencing project: providing services to taxonomists for standard genome sequencing and annotation.</title>
        <authorList>
            <consortium name="The Broad Institute Genomics Platform"/>
            <consortium name="The Broad Institute Genome Sequencing Center for Infectious Disease"/>
            <person name="Wu L."/>
            <person name="Ma J."/>
        </authorList>
    </citation>
    <scope>NUCLEOTIDE SEQUENCE [LARGE SCALE GENOMIC DNA]</scope>
    <source>
        <strain evidence="7">JCM 16981</strain>
    </source>
</reference>
<dbReference type="Pfam" id="PF00892">
    <property type="entry name" value="EamA"/>
    <property type="match status" value="2"/>
</dbReference>
<comment type="caution">
    <text evidence="6">The sequence shown here is derived from an EMBL/GenBank/DDBJ whole genome shotgun (WGS) entry which is preliminary data.</text>
</comment>
<feature type="signal peptide" evidence="4">
    <location>
        <begin position="1"/>
        <end position="19"/>
    </location>
</feature>
<evidence type="ECO:0000256" key="3">
    <source>
        <dbReference type="SAM" id="Phobius"/>
    </source>
</evidence>
<feature type="transmembrane region" description="Helical" evidence="3">
    <location>
        <begin position="64"/>
        <end position="84"/>
    </location>
</feature>
<evidence type="ECO:0000256" key="2">
    <source>
        <dbReference type="ARBA" id="ARBA00007362"/>
    </source>
</evidence>
<organism evidence="6 7">
    <name type="scientific">Salinicoccus jeotgali</name>
    <dbReference type="NCBI Taxonomy" id="381634"/>
    <lineage>
        <taxon>Bacteria</taxon>
        <taxon>Bacillati</taxon>
        <taxon>Bacillota</taxon>
        <taxon>Bacilli</taxon>
        <taxon>Bacillales</taxon>
        <taxon>Staphylococcaceae</taxon>
        <taxon>Salinicoccus</taxon>
    </lineage>
</organism>
<dbReference type="InterPro" id="IPR037185">
    <property type="entry name" value="EmrE-like"/>
</dbReference>
<feature type="transmembrane region" description="Helical" evidence="3">
    <location>
        <begin position="119"/>
        <end position="139"/>
    </location>
</feature>
<keyword evidence="7" id="KW-1185">Reference proteome</keyword>
<gene>
    <name evidence="6" type="ORF">GCM10022378_03630</name>
</gene>
<evidence type="ECO:0000259" key="5">
    <source>
        <dbReference type="Pfam" id="PF00892"/>
    </source>
</evidence>
<feature type="transmembrane region" description="Helical" evidence="3">
    <location>
        <begin position="178"/>
        <end position="198"/>
    </location>
</feature>
<feature type="chain" id="PRO_5046965267" evidence="4">
    <location>
        <begin position="20"/>
        <end position="293"/>
    </location>
</feature>
<sequence>MKKSVVALLALSVVCIAFAAIFVKLSAAPASIISMYRMLFAGILLSPIVFEYRRELSRPSIKEWWALMAAGLFLAMHFGFWFASLQLTSVASSTVILALQPLVAMVAAYLLYKEKVSARMLTAVFTSFFGVVLISWGDFSFTDLSAIFGNMLSFLGVMAVVAYFLIGQNTVRNLTHWVYSFLVFSIAGIFLLIYNIVTGTELIRYESREWGLFLLLALLPTIAHVIFNYLLNELSPATVSMAMLLEPVGASFLAYFILSESLTLLQVVGGLIVLTGVYFFLFSQHRERHARTL</sequence>
<keyword evidence="4" id="KW-0732">Signal</keyword>
<keyword evidence="3" id="KW-0472">Membrane</keyword>
<dbReference type="Proteomes" id="UP001500920">
    <property type="component" value="Unassembled WGS sequence"/>
</dbReference>
<name>A0ABP7EFZ1_9STAP</name>
<proteinExistence type="inferred from homology"/>
<feature type="transmembrane region" description="Helical" evidence="3">
    <location>
        <begin position="210"/>
        <end position="231"/>
    </location>
</feature>
<protein>
    <submittedName>
        <fullName evidence="6">DMT family transporter</fullName>
    </submittedName>
</protein>
<comment type="subcellular location">
    <subcellularLocation>
        <location evidence="1">Endomembrane system</location>
        <topology evidence="1">Multi-pass membrane protein</topology>
    </subcellularLocation>
</comment>
<dbReference type="EMBL" id="BAABCK010000012">
    <property type="protein sequence ID" value="GAA3716677.1"/>
    <property type="molecule type" value="Genomic_DNA"/>
</dbReference>
<accession>A0ABP7EFZ1</accession>
<feature type="transmembrane region" description="Helical" evidence="3">
    <location>
        <begin position="35"/>
        <end position="52"/>
    </location>
</feature>